<dbReference type="CDD" id="cd18322">
    <property type="entry name" value="BTB_POZ_SKP1"/>
    <property type="match status" value="1"/>
</dbReference>
<organism evidence="7 9">
    <name type="scientific">Rotaria socialis</name>
    <dbReference type="NCBI Taxonomy" id="392032"/>
    <lineage>
        <taxon>Eukaryota</taxon>
        <taxon>Metazoa</taxon>
        <taxon>Spiralia</taxon>
        <taxon>Gnathifera</taxon>
        <taxon>Rotifera</taxon>
        <taxon>Eurotatoria</taxon>
        <taxon>Bdelloidea</taxon>
        <taxon>Philodinida</taxon>
        <taxon>Philodinidae</taxon>
        <taxon>Rotaria</taxon>
    </lineage>
</organism>
<evidence type="ECO:0000259" key="6">
    <source>
        <dbReference type="Pfam" id="PF03931"/>
    </source>
</evidence>
<dbReference type="EMBL" id="CAJNYV010000327">
    <property type="protein sequence ID" value="CAF3357220.1"/>
    <property type="molecule type" value="Genomic_DNA"/>
</dbReference>
<comment type="similarity">
    <text evidence="1 3">Belongs to the SKP1 family.</text>
</comment>
<name>A0A817WN54_9BILA</name>
<gene>
    <name evidence="7" type="ORF">KIK155_LOCUS4150</name>
    <name evidence="8" type="ORF">TOA249_LOCUS136</name>
</gene>
<evidence type="ECO:0000256" key="2">
    <source>
        <dbReference type="ARBA" id="ARBA00022786"/>
    </source>
</evidence>
<dbReference type="PANTHER" id="PTHR11165">
    <property type="entry name" value="SKP1"/>
    <property type="match status" value="1"/>
</dbReference>
<dbReference type="GO" id="GO:0016567">
    <property type="term" value="P:protein ubiquitination"/>
    <property type="evidence" value="ECO:0007669"/>
    <property type="project" value="UniProtKB-UniPathway"/>
</dbReference>
<dbReference type="Proteomes" id="UP000663838">
    <property type="component" value="Unassembled WGS sequence"/>
</dbReference>
<evidence type="ECO:0000256" key="3">
    <source>
        <dbReference type="PIRNR" id="PIRNR028729"/>
    </source>
</evidence>
<evidence type="ECO:0008006" key="10">
    <source>
        <dbReference type="Google" id="ProtNLM"/>
    </source>
</evidence>
<feature type="domain" description="SKP1 component POZ" evidence="6">
    <location>
        <begin position="5"/>
        <end position="68"/>
    </location>
</feature>
<dbReference type="SUPFAM" id="SSF81382">
    <property type="entry name" value="Skp1 dimerisation domain-like"/>
    <property type="match status" value="1"/>
</dbReference>
<feature type="region of interest" description="Disordered" evidence="4">
    <location>
        <begin position="141"/>
        <end position="161"/>
    </location>
</feature>
<evidence type="ECO:0000313" key="9">
    <source>
        <dbReference type="Proteomes" id="UP000663865"/>
    </source>
</evidence>
<dbReference type="InterPro" id="IPR001232">
    <property type="entry name" value="SKP1-like"/>
</dbReference>
<dbReference type="Pfam" id="PF01466">
    <property type="entry name" value="Skp1"/>
    <property type="match status" value="1"/>
</dbReference>
<comment type="pathway">
    <text evidence="3">Protein modification; protein ubiquitination.</text>
</comment>
<accession>A0A817WN54</accession>
<dbReference type="InterPro" id="IPR016897">
    <property type="entry name" value="SKP1"/>
</dbReference>
<dbReference type="InterPro" id="IPR011333">
    <property type="entry name" value="SKP1/BTB/POZ_sf"/>
</dbReference>
<dbReference type="GO" id="GO:0006511">
    <property type="term" value="P:ubiquitin-dependent protein catabolic process"/>
    <property type="evidence" value="ECO:0007669"/>
    <property type="project" value="InterPro"/>
</dbReference>
<dbReference type="EMBL" id="CAJOBS010000003">
    <property type="protein sequence ID" value="CAF4461062.1"/>
    <property type="molecule type" value="Genomic_DNA"/>
</dbReference>
<dbReference type="SUPFAM" id="SSF54695">
    <property type="entry name" value="POZ domain"/>
    <property type="match status" value="1"/>
</dbReference>
<reference evidence="7" key="1">
    <citation type="submission" date="2021-02" db="EMBL/GenBank/DDBJ databases">
        <authorList>
            <person name="Nowell W R."/>
        </authorList>
    </citation>
    <scope>NUCLEOTIDE SEQUENCE</scope>
</reference>
<evidence type="ECO:0000259" key="5">
    <source>
        <dbReference type="Pfam" id="PF01466"/>
    </source>
</evidence>
<feature type="domain" description="SKP1 component dimerisation" evidence="5">
    <location>
        <begin position="115"/>
        <end position="148"/>
    </location>
</feature>
<evidence type="ECO:0000313" key="8">
    <source>
        <dbReference type="EMBL" id="CAF4461062.1"/>
    </source>
</evidence>
<feature type="compositionally biased region" description="Polar residues" evidence="4">
    <location>
        <begin position="150"/>
        <end position="161"/>
    </location>
</feature>
<dbReference type="Pfam" id="PF03931">
    <property type="entry name" value="Skp1_POZ"/>
    <property type="match status" value="1"/>
</dbReference>
<keyword evidence="2 3" id="KW-0833">Ubl conjugation pathway</keyword>
<evidence type="ECO:0000256" key="4">
    <source>
        <dbReference type="SAM" id="MobiDB-lite"/>
    </source>
</evidence>
<dbReference type="InterPro" id="IPR016072">
    <property type="entry name" value="Skp1_comp_dimer"/>
</dbReference>
<dbReference type="InterPro" id="IPR036296">
    <property type="entry name" value="SKP1-like_dim_sf"/>
</dbReference>
<dbReference type="Proteomes" id="UP000663865">
    <property type="component" value="Unassembled WGS sequence"/>
</dbReference>
<evidence type="ECO:0000256" key="1">
    <source>
        <dbReference type="ARBA" id="ARBA00009993"/>
    </source>
</evidence>
<dbReference type="PIRSF" id="PIRSF028729">
    <property type="entry name" value="E3_ubiquit_lig_SCF_Skp"/>
    <property type="match status" value="1"/>
</dbReference>
<dbReference type="InterPro" id="IPR016073">
    <property type="entry name" value="Skp1_comp_POZ"/>
</dbReference>
<sequence length="161" mass="18162">MAEDKIKVATSDGDILEVDLYIAKQWQPVKLIYEVLDSTNVPENPIDLDAISTETLKKIIEWSNHHKQDEADSADNSGNDRNHGEISPWDKTFFNIKQEMIFEIIVAADHLGMTELLDMGCKTVANMIKGKTPEEVRQTFNIPNDLPPLQTAQPITSNENQ</sequence>
<dbReference type="Gene3D" id="3.30.710.10">
    <property type="entry name" value="Potassium Channel Kv1.1, Chain A"/>
    <property type="match status" value="1"/>
</dbReference>
<comment type="caution">
    <text evidence="7">The sequence shown here is derived from an EMBL/GenBank/DDBJ whole genome shotgun (WGS) entry which is preliminary data.</text>
</comment>
<protein>
    <recommendedName>
        <fullName evidence="10">S-phase kinase-associated protein 1</fullName>
    </recommendedName>
</protein>
<dbReference type="SMART" id="SM00512">
    <property type="entry name" value="Skp1"/>
    <property type="match status" value="1"/>
</dbReference>
<dbReference type="AlphaFoldDB" id="A0A817WN54"/>
<proteinExistence type="inferred from homology"/>
<dbReference type="UniPathway" id="UPA00143"/>
<evidence type="ECO:0000313" key="7">
    <source>
        <dbReference type="EMBL" id="CAF3357220.1"/>
    </source>
</evidence>
<feature type="region of interest" description="Disordered" evidence="4">
    <location>
        <begin position="66"/>
        <end position="85"/>
    </location>
</feature>
<dbReference type="FunFam" id="3.30.710.10:FF:000124">
    <property type="entry name" value="Protein CBG09126"/>
    <property type="match status" value="1"/>
</dbReference>